<dbReference type="InterPro" id="IPR025742">
    <property type="entry name" value="CSTF2_hinge"/>
</dbReference>
<organism evidence="4 5">
    <name type="scientific">Mycena chlorophos</name>
    <name type="common">Agaric fungus</name>
    <name type="synonym">Agaricus chlorophos</name>
    <dbReference type="NCBI Taxonomy" id="658473"/>
    <lineage>
        <taxon>Eukaryota</taxon>
        <taxon>Fungi</taxon>
        <taxon>Dikarya</taxon>
        <taxon>Basidiomycota</taxon>
        <taxon>Agaricomycotina</taxon>
        <taxon>Agaricomycetes</taxon>
        <taxon>Agaricomycetidae</taxon>
        <taxon>Agaricales</taxon>
        <taxon>Marasmiineae</taxon>
        <taxon>Mycenaceae</taxon>
        <taxon>Mycena</taxon>
    </lineage>
</organism>
<name>A0A8H6TG84_MYCCL</name>
<dbReference type="Pfam" id="PF14327">
    <property type="entry name" value="CSTF2_hinge"/>
    <property type="match status" value="1"/>
</dbReference>
<evidence type="ECO:0000313" key="5">
    <source>
        <dbReference type="Proteomes" id="UP000613580"/>
    </source>
</evidence>
<evidence type="ECO:0008006" key="6">
    <source>
        <dbReference type="Google" id="ProtNLM"/>
    </source>
</evidence>
<feature type="compositionally biased region" description="Pro residues" evidence="1">
    <location>
        <begin position="123"/>
        <end position="138"/>
    </location>
</feature>
<dbReference type="AlphaFoldDB" id="A0A8H6TG84"/>
<accession>A0A8H6TG84</accession>
<dbReference type="OrthoDB" id="272703at2759"/>
<keyword evidence="5" id="KW-1185">Reference proteome</keyword>
<evidence type="ECO:0000313" key="4">
    <source>
        <dbReference type="EMBL" id="KAF7318118.1"/>
    </source>
</evidence>
<dbReference type="InterPro" id="IPR026896">
    <property type="entry name" value="CSTF_C"/>
</dbReference>
<reference evidence="4" key="1">
    <citation type="submission" date="2020-05" db="EMBL/GenBank/DDBJ databases">
        <title>Mycena genomes resolve the evolution of fungal bioluminescence.</title>
        <authorList>
            <person name="Tsai I.J."/>
        </authorList>
    </citation>
    <scope>NUCLEOTIDE SEQUENCE</scope>
    <source>
        <strain evidence="4">110903Hualien_Pintung</strain>
    </source>
</reference>
<dbReference type="Gene3D" id="1.10.20.70">
    <property type="entry name" value="Transcription termination and cleavage factor, C-terminal domain"/>
    <property type="match status" value="1"/>
</dbReference>
<feature type="domain" description="Transcription termination and cleavage factor C-terminal" evidence="2">
    <location>
        <begin position="151"/>
        <end position="182"/>
    </location>
</feature>
<evidence type="ECO:0000256" key="1">
    <source>
        <dbReference type="SAM" id="MobiDB-lite"/>
    </source>
</evidence>
<feature type="region of interest" description="Disordered" evidence="1">
    <location>
        <begin position="70"/>
        <end position="138"/>
    </location>
</feature>
<dbReference type="Proteomes" id="UP000613580">
    <property type="component" value="Unassembled WGS sequence"/>
</dbReference>
<evidence type="ECO:0000259" key="2">
    <source>
        <dbReference type="Pfam" id="PF14304"/>
    </source>
</evidence>
<gene>
    <name evidence="4" type="ORF">HMN09_00319800</name>
</gene>
<sequence length="187" mass="19785">MSQQAEGDMLDLLLQLKRTTPQAAKQLLNSQPAIAYALISLMVSMNAIDVEVFQKTLAAHTGVAASVPAPPPLSAIPPHMQPSSRTTTPPAQPPYHQHYGGYPSHTPTPPNAGGYPGYGGYNTPPPPPAPQQAAPPPAIPESMLAGMSEDQRRMLMAVVAMTPEQINALSPGDRANIMQLRATLGLR</sequence>
<dbReference type="EMBL" id="JACAZE010000004">
    <property type="protein sequence ID" value="KAF7318118.1"/>
    <property type="molecule type" value="Genomic_DNA"/>
</dbReference>
<dbReference type="GO" id="GO:0031124">
    <property type="term" value="P:mRNA 3'-end processing"/>
    <property type="evidence" value="ECO:0007669"/>
    <property type="project" value="InterPro"/>
</dbReference>
<protein>
    <recommendedName>
        <fullName evidence="6">Cleavage stimulation factor subunit 2 hinge domain-containing protein</fullName>
    </recommendedName>
</protein>
<dbReference type="InterPro" id="IPR038192">
    <property type="entry name" value="CSTF_C_sf"/>
</dbReference>
<comment type="caution">
    <text evidence="4">The sequence shown here is derived from an EMBL/GenBank/DDBJ whole genome shotgun (WGS) entry which is preliminary data.</text>
</comment>
<evidence type="ECO:0000259" key="3">
    <source>
        <dbReference type="Pfam" id="PF14327"/>
    </source>
</evidence>
<proteinExistence type="predicted"/>
<feature type="domain" description="Cleavage stimulation factor subunit 2 hinge" evidence="3">
    <location>
        <begin position="6"/>
        <end position="56"/>
    </location>
</feature>
<dbReference type="Pfam" id="PF14304">
    <property type="entry name" value="CSTF_C"/>
    <property type="match status" value="1"/>
</dbReference>